<feature type="region of interest" description="Disordered" evidence="1">
    <location>
        <begin position="99"/>
        <end position="143"/>
    </location>
</feature>
<organism evidence="2 3">
    <name type="scientific">Columba livia</name>
    <name type="common">Rock dove</name>
    <dbReference type="NCBI Taxonomy" id="8932"/>
    <lineage>
        <taxon>Eukaryota</taxon>
        <taxon>Metazoa</taxon>
        <taxon>Chordata</taxon>
        <taxon>Craniata</taxon>
        <taxon>Vertebrata</taxon>
        <taxon>Euteleostomi</taxon>
        <taxon>Archelosauria</taxon>
        <taxon>Archosauria</taxon>
        <taxon>Dinosauria</taxon>
        <taxon>Saurischia</taxon>
        <taxon>Theropoda</taxon>
        <taxon>Coelurosauria</taxon>
        <taxon>Aves</taxon>
        <taxon>Neognathae</taxon>
        <taxon>Neoaves</taxon>
        <taxon>Columbimorphae</taxon>
        <taxon>Columbiformes</taxon>
        <taxon>Columbidae</taxon>
        <taxon>Columba</taxon>
    </lineage>
</organism>
<dbReference type="PANTHER" id="PTHR10856:SF2">
    <property type="entry name" value="CORONIN-2A"/>
    <property type="match status" value="1"/>
</dbReference>
<dbReference type="InterPro" id="IPR015505">
    <property type="entry name" value="Coronin"/>
</dbReference>
<dbReference type="GO" id="GO:0051015">
    <property type="term" value="F:actin filament binding"/>
    <property type="evidence" value="ECO:0007669"/>
    <property type="project" value="TreeGrafter"/>
</dbReference>
<evidence type="ECO:0000313" key="2">
    <source>
        <dbReference type="EMBL" id="PKK24903.1"/>
    </source>
</evidence>
<protein>
    <submittedName>
        <fullName evidence="2">Coronin, actin binding protein, 2A, transcript variant X2</fullName>
    </submittedName>
</protein>
<name>A0A2I0M5E7_COLLI</name>
<comment type="caution">
    <text evidence="2">The sequence shown here is derived from an EMBL/GenBank/DDBJ whole genome shotgun (WGS) entry which is preliminary data.</text>
</comment>
<dbReference type="Pfam" id="PF16300">
    <property type="entry name" value="WD40_4"/>
    <property type="match status" value="1"/>
</dbReference>
<dbReference type="PANTHER" id="PTHR10856">
    <property type="entry name" value="CORONIN"/>
    <property type="match status" value="1"/>
</dbReference>
<gene>
    <name evidence="2" type="primary">CORO2A</name>
    <name evidence="2" type="ORF">A306_00009905</name>
</gene>
<accession>A0A2I0M5E7</accession>
<evidence type="ECO:0000313" key="3">
    <source>
        <dbReference type="Proteomes" id="UP000053872"/>
    </source>
</evidence>
<feature type="compositionally biased region" description="Basic and acidic residues" evidence="1">
    <location>
        <begin position="125"/>
        <end position="143"/>
    </location>
</feature>
<proteinExistence type="predicted"/>
<dbReference type="AlphaFoldDB" id="A0A2I0M5E7"/>
<evidence type="ECO:0000256" key="1">
    <source>
        <dbReference type="SAM" id="MobiDB-lite"/>
    </source>
</evidence>
<dbReference type="Proteomes" id="UP000053872">
    <property type="component" value="Unassembled WGS sequence"/>
</dbReference>
<sequence>MEYRSHLPQKGTGMMPKRGLEVSACEIFRFYKLIPTKNMIEPVSMIVPRRVSSCSCQEDIYPLTTGDKPALTAQEWLNGINTGPLLVSLRPGYGAVNSLPRFPEPEPLMKTTDLSQPQNQGGRMPLEDVQKPSGAEDSRKQPEVQEKLLKNERMWLTNGFDMFECPPPKTENELLQMFYQQQEEIRRLREMVNQRDVQIKQMELELRNLCTNTGRH</sequence>
<keyword evidence="3" id="KW-1185">Reference proteome</keyword>
<feature type="compositionally biased region" description="Polar residues" evidence="1">
    <location>
        <begin position="112"/>
        <end position="121"/>
    </location>
</feature>
<reference evidence="2 3" key="1">
    <citation type="journal article" date="2013" name="Science">
        <title>Genomic diversity and evolution of the head crest in the rock pigeon.</title>
        <authorList>
            <person name="Shapiro M.D."/>
            <person name="Kronenberg Z."/>
            <person name="Li C."/>
            <person name="Domyan E.T."/>
            <person name="Pan H."/>
            <person name="Campbell M."/>
            <person name="Tan H."/>
            <person name="Huff C.D."/>
            <person name="Hu H."/>
            <person name="Vickrey A.I."/>
            <person name="Nielsen S.C."/>
            <person name="Stringham S.A."/>
            <person name="Hu H."/>
            <person name="Willerslev E."/>
            <person name="Gilbert M.T."/>
            <person name="Yandell M."/>
            <person name="Zhang G."/>
            <person name="Wang J."/>
        </authorList>
    </citation>
    <scope>NUCLEOTIDE SEQUENCE [LARGE SCALE GENOMIC DNA]</scope>
    <source>
        <tissue evidence="2">Blood</tissue>
    </source>
</reference>
<dbReference type="InterPro" id="IPR015943">
    <property type="entry name" value="WD40/YVTN_repeat-like_dom_sf"/>
</dbReference>
<dbReference type="EMBL" id="AKCR02000037">
    <property type="protein sequence ID" value="PKK24903.1"/>
    <property type="molecule type" value="Genomic_DNA"/>
</dbReference>
<dbReference type="Gene3D" id="2.130.10.10">
    <property type="entry name" value="YVTN repeat-like/Quinoprotein amine dehydrogenase"/>
    <property type="match status" value="1"/>
</dbReference>
<dbReference type="SMART" id="SM01167">
    <property type="entry name" value="DUF1900"/>
    <property type="match status" value="1"/>
</dbReference>